<feature type="compositionally biased region" description="Polar residues" evidence="1">
    <location>
        <begin position="33"/>
        <end position="42"/>
    </location>
</feature>
<dbReference type="EMBL" id="MH153799">
    <property type="protein sequence ID" value="AWN03187.1"/>
    <property type="molecule type" value="Genomic_DNA"/>
</dbReference>
<name>A0A2U8UHP8_9CAUD</name>
<dbReference type="KEGG" id="vg:54991999"/>
<evidence type="ECO:0000313" key="3">
    <source>
        <dbReference type="Proteomes" id="UP000246517"/>
    </source>
</evidence>
<reference evidence="2 3" key="1">
    <citation type="submission" date="2018-03" db="EMBL/GenBank/DDBJ databases">
        <authorList>
            <person name="Zack K.M."/>
            <person name="Garlena R.A."/>
            <person name="Russell D.A."/>
            <person name="Pope W.H."/>
            <person name="Jacobs-Sera D."/>
            <person name="Hatfull G.F."/>
        </authorList>
    </citation>
    <scope>NUCLEOTIDE SEQUENCE [LARGE SCALE GENOMIC DNA]</scope>
</reference>
<dbReference type="Proteomes" id="UP000246517">
    <property type="component" value="Segment"/>
</dbReference>
<organism evidence="2 3">
    <name type="scientific">Microbacterium phage Appa</name>
    <dbReference type="NCBI Taxonomy" id="2182350"/>
    <lineage>
        <taxon>Viruses</taxon>
        <taxon>Duplodnaviria</taxon>
        <taxon>Heunggongvirae</taxon>
        <taxon>Uroviricota</taxon>
        <taxon>Caudoviricetes</taxon>
        <taxon>Appavirus</taxon>
        <taxon>Appavirus appa</taxon>
    </lineage>
</organism>
<feature type="region of interest" description="Disordered" evidence="1">
    <location>
        <begin position="55"/>
        <end position="77"/>
    </location>
</feature>
<dbReference type="GeneID" id="54991999"/>
<evidence type="ECO:0000313" key="2">
    <source>
        <dbReference type="EMBL" id="AWN03187.1"/>
    </source>
</evidence>
<gene>
    <name evidence="2" type="primary">5</name>
    <name evidence="2" type="ORF">PBI_APPA_5</name>
</gene>
<feature type="region of interest" description="Disordered" evidence="1">
    <location>
        <begin position="13"/>
        <end position="42"/>
    </location>
</feature>
<feature type="compositionally biased region" description="Basic and acidic residues" evidence="1">
    <location>
        <begin position="15"/>
        <end position="25"/>
    </location>
</feature>
<sequence>MWVAEITLRVRIGRKREQQHEHDETNIEPPSMSDVSGSQVELSDQPIATLARPIGFHPAPEDAARSAMSTPTLRRER</sequence>
<evidence type="ECO:0000256" key="1">
    <source>
        <dbReference type="SAM" id="MobiDB-lite"/>
    </source>
</evidence>
<feature type="compositionally biased region" description="Polar residues" evidence="1">
    <location>
        <begin position="67"/>
        <end position="77"/>
    </location>
</feature>
<keyword evidence="3" id="KW-1185">Reference proteome</keyword>
<protein>
    <submittedName>
        <fullName evidence="2">Uncharacterized protein</fullName>
    </submittedName>
</protein>
<proteinExistence type="predicted"/>
<dbReference type="RefSeq" id="YP_009801482.1">
    <property type="nucleotide sequence ID" value="NC_047972.1"/>
</dbReference>
<accession>A0A2U8UHP8</accession>